<keyword evidence="3" id="KW-1185">Reference proteome</keyword>
<evidence type="ECO:0000256" key="1">
    <source>
        <dbReference type="SAM" id="MobiDB-lite"/>
    </source>
</evidence>
<proteinExistence type="predicted"/>
<gene>
    <name evidence="2" type="ORF">GNZ18_30555</name>
</gene>
<accession>A0A7K1L999</accession>
<name>A0A7K1L999_9ACTN</name>
<evidence type="ECO:0000313" key="3">
    <source>
        <dbReference type="Proteomes" id="UP000432015"/>
    </source>
</evidence>
<dbReference type="AlphaFoldDB" id="A0A7K1L999"/>
<evidence type="ECO:0000313" key="2">
    <source>
        <dbReference type="EMBL" id="MUN40913.1"/>
    </source>
</evidence>
<feature type="compositionally biased region" description="Polar residues" evidence="1">
    <location>
        <begin position="38"/>
        <end position="52"/>
    </location>
</feature>
<comment type="caution">
    <text evidence="2">The sequence shown here is derived from an EMBL/GenBank/DDBJ whole genome shotgun (WGS) entry which is preliminary data.</text>
</comment>
<feature type="region of interest" description="Disordered" evidence="1">
    <location>
        <begin position="1"/>
        <end position="52"/>
    </location>
</feature>
<dbReference type="Proteomes" id="UP000432015">
    <property type="component" value="Unassembled WGS sequence"/>
</dbReference>
<feature type="compositionally biased region" description="Polar residues" evidence="1">
    <location>
        <begin position="1"/>
        <end position="18"/>
    </location>
</feature>
<reference evidence="2 3" key="1">
    <citation type="submission" date="2019-11" db="EMBL/GenBank/DDBJ databases">
        <authorList>
            <person name="Cao P."/>
        </authorList>
    </citation>
    <scope>NUCLEOTIDE SEQUENCE [LARGE SCALE GENOMIC DNA]</scope>
    <source>
        <strain evidence="2 3">NEAU-AAG5</strain>
    </source>
</reference>
<dbReference type="RefSeq" id="WP_156220066.1">
    <property type="nucleotide sequence ID" value="NZ_WOFH01000012.1"/>
</dbReference>
<protein>
    <submittedName>
        <fullName evidence="2">Uncharacterized protein</fullName>
    </submittedName>
</protein>
<organism evidence="2 3">
    <name type="scientific">Actinomadura litoris</name>
    <dbReference type="NCBI Taxonomy" id="2678616"/>
    <lineage>
        <taxon>Bacteria</taxon>
        <taxon>Bacillati</taxon>
        <taxon>Actinomycetota</taxon>
        <taxon>Actinomycetes</taxon>
        <taxon>Streptosporangiales</taxon>
        <taxon>Thermomonosporaceae</taxon>
        <taxon>Actinomadura</taxon>
    </lineage>
</organism>
<sequence>MTISTPVPSTWESVTAQGTPLGKNGWSLPTARKVRRNSAPSQNGDSHVQVSP</sequence>
<dbReference type="EMBL" id="WOFH01000012">
    <property type="protein sequence ID" value="MUN40913.1"/>
    <property type="molecule type" value="Genomic_DNA"/>
</dbReference>